<proteinExistence type="predicted"/>
<dbReference type="GO" id="GO:0016020">
    <property type="term" value="C:membrane"/>
    <property type="evidence" value="ECO:0007669"/>
    <property type="project" value="InterPro"/>
</dbReference>
<feature type="transmembrane region" description="Helical" evidence="1">
    <location>
        <begin position="92"/>
        <end position="114"/>
    </location>
</feature>
<evidence type="ECO:0000259" key="2">
    <source>
        <dbReference type="Pfam" id="PF00892"/>
    </source>
</evidence>
<keyword evidence="1" id="KW-0812">Transmembrane</keyword>
<dbReference type="InterPro" id="IPR000620">
    <property type="entry name" value="EamA_dom"/>
</dbReference>
<name>A0A2S8SVZ5_9BACT</name>
<feature type="transmembrane region" description="Helical" evidence="1">
    <location>
        <begin position="211"/>
        <end position="231"/>
    </location>
</feature>
<reference evidence="3 4" key="1">
    <citation type="journal article" date="2018" name="Syst. Appl. Microbiol.">
        <title>Abditibacterium utsteinense sp. nov., the first cultivated member of candidate phylum FBP, isolated from ice-free Antarctic soil samples.</title>
        <authorList>
            <person name="Tahon G."/>
            <person name="Tytgat B."/>
            <person name="Lebbe L."/>
            <person name="Carlier A."/>
            <person name="Willems A."/>
        </authorList>
    </citation>
    <scope>NUCLEOTIDE SEQUENCE [LARGE SCALE GENOMIC DNA]</scope>
    <source>
        <strain evidence="3 4">LMG 29911</strain>
    </source>
</reference>
<dbReference type="RefSeq" id="WP_105482830.1">
    <property type="nucleotide sequence ID" value="NZ_NIGF01000003.1"/>
</dbReference>
<sequence>MMSRLKIPLALFFTIFSWSCAWVSVRAAVAHLSPGHVALGRYLIASLVLLPVWLWRRPRLEKRDIGTVFVMGLCGFTLYNLGINAGEQTITAGAAALIASTIPIFSALGAAVFLGEKVPRASYVGIGCGVGGVLLIALGEKGGVGISSGALLVILASLCAAIYGILQKRLLSRYQALDLTTMAIWAGTLALLPFGNGLFADFGAAPRSATLNVVFLGIFPGAIGYVLWSYCLSQWPVARVTSFLYLLPAFSIALGWIFLGELPAPVSLWGGALALCGVIWTNWKRQKVIIPDLSSSASRPNR</sequence>
<dbReference type="EMBL" id="NIGF01000003">
    <property type="protein sequence ID" value="PQV64963.1"/>
    <property type="molecule type" value="Genomic_DNA"/>
</dbReference>
<organism evidence="3 4">
    <name type="scientific">Abditibacterium utsteinense</name>
    <dbReference type="NCBI Taxonomy" id="1960156"/>
    <lineage>
        <taxon>Bacteria</taxon>
        <taxon>Pseudomonadati</taxon>
        <taxon>Abditibacteriota</taxon>
        <taxon>Abditibacteriia</taxon>
        <taxon>Abditibacteriales</taxon>
        <taxon>Abditibacteriaceae</taxon>
        <taxon>Abditibacterium</taxon>
    </lineage>
</organism>
<dbReference type="Pfam" id="PF00892">
    <property type="entry name" value="EamA"/>
    <property type="match status" value="2"/>
</dbReference>
<feature type="transmembrane region" description="Helical" evidence="1">
    <location>
        <begin position="37"/>
        <end position="55"/>
    </location>
</feature>
<feature type="transmembrane region" description="Helical" evidence="1">
    <location>
        <begin position="243"/>
        <end position="260"/>
    </location>
</feature>
<protein>
    <submittedName>
        <fullName evidence="3">Threonine/homoserine efflux transporter RhtA</fullName>
    </submittedName>
</protein>
<feature type="transmembrane region" description="Helical" evidence="1">
    <location>
        <begin position="177"/>
        <end position="199"/>
    </location>
</feature>
<keyword evidence="4" id="KW-1185">Reference proteome</keyword>
<feature type="transmembrane region" description="Helical" evidence="1">
    <location>
        <begin position="266"/>
        <end position="283"/>
    </location>
</feature>
<evidence type="ECO:0000313" key="3">
    <source>
        <dbReference type="EMBL" id="PQV64963.1"/>
    </source>
</evidence>
<feature type="transmembrane region" description="Helical" evidence="1">
    <location>
        <begin position="121"/>
        <end position="138"/>
    </location>
</feature>
<keyword evidence="1" id="KW-1133">Transmembrane helix</keyword>
<dbReference type="InParanoid" id="A0A2S8SVZ5"/>
<dbReference type="PANTHER" id="PTHR12715:SF4">
    <property type="entry name" value="EAMA DOMAIN-CONTAINING PROTEIN"/>
    <property type="match status" value="1"/>
</dbReference>
<evidence type="ECO:0000256" key="1">
    <source>
        <dbReference type="SAM" id="Phobius"/>
    </source>
</evidence>
<comment type="caution">
    <text evidence="3">The sequence shown here is derived from an EMBL/GenBank/DDBJ whole genome shotgun (WGS) entry which is preliminary data.</text>
</comment>
<dbReference type="SUPFAM" id="SSF103481">
    <property type="entry name" value="Multidrug resistance efflux transporter EmrE"/>
    <property type="match status" value="2"/>
</dbReference>
<dbReference type="InterPro" id="IPR037185">
    <property type="entry name" value="EmrE-like"/>
</dbReference>
<dbReference type="InterPro" id="IPR052756">
    <property type="entry name" value="Alkyne_AA_exporter"/>
</dbReference>
<feature type="transmembrane region" description="Helical" evidence="1">
    <location>
        <begin position="144"/>
        <end position="165"/>
    </location>
</feature>
<dbReference type="OrthoDB" id="9799821at2"/>
<gene>
    <name evidence="3" type="ORF">B1R32_103233</name>
</gene>
<feature type="domain" description="EamA" evidence="2">
    <location>
        <begin position="148"/>
        <end position="282"/>
    </location>
</feature>
<evidence type="ECO:0000313" key="4">
    <source>
        <dbReference type="Proteomes" id="UP000237684"/>
    </source>
</evidence>
<feature type="transmembrane region" description="Helical" evidence="1">
    <location>
        <begin position="67"/>
        <end position="86"/>
    </location>
</feature>
<dbReference type="PANTHER" id="PTHR12715">
    <property type="entry name" value="TRANSPORTER, DRUG/METABOLITE EXPORTER FAMILY"/>
    <property type="match status" value="1"/>
</dbReference>
<dbReference type="Proteomes" id="UP000237684">
    <property type="component" value="Unassembled WGS sequence"/>
</dbReference>
<dbReference type="FunCoup" id="A0A2S8SVZ5">
    <property type="interactions" value="50"/>
</dbReference>
<feature type="domain" description="EamA" evidence="2">
    <location>
        <begin position="9"/>
        <end position="137"/>
    </location>
</feature>
<dbReference type="AlphaFoldDB" id="A0A2S8SVZ5"/>
<accession>A0A2S8SVZ5</accession>
<keyword evidence="1" id="KW-0472">Membrane</keyword>